<comment type="caution">
    <text evidence="1">The sequence shown here is derived from an EMBL/GenBank/DDBJ whole genome shotgun (WGS) entry which is preliminary data.</text>
</comment>
<evidence type="ECO:0000313" key="2">
    <source>
        <dbReference type="Proteomes" id="UP000481153"/>
    </source>
</evidence>
<keyword evidence="2" id="KW-1185">Reference proteome</keyword>
<name>A0A6G0X1Y4_9STRA</name>
<sequence>MPVEVYPMTRSLFASRHSELQMGSNMANDDNSVIHRIMKSAERPKLSLTSVHFASREDVRRQRYFLQSS</sequence>
<dbReference type="Proteomes" id="UP000481153">
    <property type="component" value="Unassembled WGS sequence"/>
</dbReference>
<dbReference type="AlphaFoldDB" id="A0A6G0X1Y4"/>
<organism evidence="1 2">
    <name type="scientific">Aphanomyces euteiches</name>
    <dbReference type="NCBI Taxonomy" id="100861"/>
    <lineage>
        <taxon>Eukaryota</taxon>
        <taxon>Sar</taxon>
        <taxon>Stramenopiles</taxon>
        <taxon>Oomycota</taxon>
        <taxon>Saprolegniomycetes</taxon>
        <taxon>Saprolegniales</taxon>
        <taxon>Verrucalvaceae</taxon>
        <taxon>Aphanomyces</taxon>
    </lineage>
</organism>
<protein>
    <submittedName>
        <fullName evidence="1">Uncharacterized protein</fullName>
    </submittedName>
</protein>
<evidence type="ECO:0000313" key="1">
    <source>
        <dbReference type="EMBL" id="KAF0733900.1"/>
    </source>
</evidence>
<reference evidence="1 2" key="1">
    <citation type="submission" date="2019-07" db="EMBL/GenBank/DDBJ databases">
        <title>Genomics analysis of Aphanomyces spp. identifies a new class of oomycete effector associated with host adaptation.</title>
        <authorList>
            <person name="Gaulin E."/>
        </authorList>
    </citation>
    <scope>NUCLEOTIDE SEQUENCE [LARGE SCALE GENOMIC DNA]</scope>
    <source>
        <strain evidence="1 2">ATCC 201684</strain>
    </source>
</reference>
<dbReference type="EMBL" id="VJMJ01000119">
    <property type="protein sequence ID" value="KAF0733900.1"/>
    <property type="molecule type" value="Genomic_DNA"/>
</dbReference>
<gene>
    <name evidence="1" type="ORF">Ae201684_009457</name>
</gene>
<accession>A0A6G0X1Y4</accession>
<proteinExistence type="predicted"/>